<dbReference type="GO" id="GO:0045892">
    <property type="term" value="P:negative regulation of DNA-templated transcription"/>
    <property type="evidence" value="ECO:0007669"/>
    <property type="project" value="InterPro"/>
</dbReference>
<feature type="domain" description="Anti-sigma-28 factor FlgM C-terminal" evidence="7">
    <location>
        <begin position="32"/>
        <end position="86"/>
    </location>
</feature>
<evidence type="ECO:0000256" key="6">
    <source>
        <dbReference type="ARBA" id="ARBA00023163"/>
    </source>
</evidence>
<evidence type="ECO:0000256" key="2">
    <source>
        <dbReference type="ARBA" id="ARBA00017823"/>
    </source>
</evidence>
<keyword evidence="5" id="KW-0805">Transcription regulation</keyword>
<dbReference type="NCBIfam" id="TIGR03824">
    <property type="entry name" value="FlgM_jcvi"/>
    <property type="match status" value="1"/>
</dbReference>
<dbReference type="InterPro" id="IPR007412">
    <property type="entry name" value="FlgM"/>
</dbReference>
<dbReference type="InterPro" id="IPR031316">
    <property type="entry name" value="FlgM_C"/>
</dbReference>
<gene>
    <name evidence="8" type="ORF">SAMN02910429_01214</name>
</gene>
<comment type="similarity">
    <text evidence="1">Belongs to the FlgM family.</text>
</comment>
<dbReference type="InterPro" id="IPR035890">
    <property type="entry name" value="Anti-sigma-28_factor_FlgM_sf"/>
</dbReference>
<sequence>MRIDAYNQIAHIYSAHSTNKVYQATRTNKGNDQFLISALGRDYTVARRALAESQDVREDKVDYLRNQIQSGEYHVDPSDFASKLLEKIQSV</sequence>
<keyword evidence="4" id="KW-1005">Bacterial flagellum biogenesis</keyword>
<dbReference type="SUPFAM" id="SSF101498">
    <property type="entry name" value="Anti-sigma factor FlgM"/>
    <property type="match status" value="1"/>
</dbReference>
<dbReference type="GO" id="GO:0044781">
    <property type="term" value="P:bacterial-type flagellum organization"/>
    <property type="evidence" value="ECO:0007669"/>
    <property type="project" value="UniProtKB-KW"/>
</dbReference>
<name>A0A1H9SDM7_9FIRM</name>
<dbReference type="EMBL" id="FOGW01000011">
    <property type="protein sequence ID" value="SER83120.1"/>
    <property type="molecule type" value="Genomic_DNA"/>
</dbReference>
<keyword evidence="9" id="KW-1185">Reference proteome</keyword>
<dbReference type="AlphaFoldDB" id="A0A1H9SDM7"/>
<evidence type="ECO:0000256" key="5">
    <source>
        <dbReference type="ARBA" id="ARBA00023015"/>
    </source>
</evidence>
<evidence type="ECO:0000313" key="9">
    <source>
        <dbReference type="Proteomes" id="UP000182471"/>
    </source>
</evidence>
<reference evidence="9" key="1">
    <citation type="submission" date="2016-10" db="EMBL/GenBank/DDBJ databases">
        <authorList>
            <person name="Varghese N."/>
            <person name="Submissions S."/>
        </authorList>
    </citation>
    <scope>NUCLEOTIDE SEQUENCE [LARGE SCALE GENOMIC DNA]</scope>
    <source>
        <strain evidence="9">S1b</strain>
    </source>
</reference>
<evidence type="ECO:0000313" key="8">
    <source>
        <dbReference type="EMBL" id="SER83120.1"/>
    </source>
</evidence>
<dbReference type="RefSeq" id="WP_074730588.1">
    <property type="nucleotide sequence ID" value="NZ_FOGW01000011.1"/>
</dbReference>
<keyword evidence="3" id="KW-0678">Repressor</keyword>
<evidence type="ECO:0000256" key="1">
    <source>
        <dbReference type="ARBA" id="ARBA00005322"/>
    </source>
</evidence>
<dbReference type="Proteomes" id="UP000182471">
    <property type="component" value="Unassembled WGS sequence"/>
</dbReference>
<evidence type="ECO:0000259" key="7">
    <source>
        <dbReference type="Pfam" id="PF04316"/>
    </source>
</evidence>
<organism evidence="8 9">
    <name type="scientific">Lachnobacterium bovis</name>
    <dbReference type="NCBI Taxonomy" id="140626"/>
    <lineage>
        <taxon>Bacteria</taxon>
        <taxon>Bacillati</taxon>
        <taxon>Bacillota</taxon>
        <taxon>Clostridia</taxon>
        <taxon>Lachnospirales</taxon>
        <taxon>Lachnospiraceae</taxon>
        <taxon>Lachnobacterium</taxon>
    </lineage>
</organism>
<proteinExistence type="inferred from homology"/>
<evidence type="ECO:0000256" key="3">
    <source>
        <dbReference type="ARBA" id="ARBA00022491"/>
    </source>
</evidence>
<dbReference type="Pfam" id="PF04316">
    <property type="entry name" value="FlgM"/>
    <property type="match status" value="1"/>
</dbReference>
<protein>
    <recommendedName>
        <fullName evidence="2">Negative regulator of flagellin synthesis</fullName>
    </recommendedName>
</protein>
<evidence type="ECO:0000256" key="4">
    <source>
        <dbReference type="ARBA" id="ARBA00022795"/>
    </source>
</evidence>
<keyword evidence="6" id="KW-0804">Transcription</keyword>
<accession>A0A1H9SDM7</accession>